<organism evidence="2 3">
    <name type="scientific">Anaerococcus lactolyticus S7-1-13</name>
    <dbReference type="NCBI Taxonomy" id="1284686"/>
    <lineage>
        <taxon>Bacteria</taxon>
        <taxon>Bacillati</taxon>
        <taxon>Bacillota</taxon>
        <taxon>Tissierellia</taxon>
        <taxon>Tissierellales</taxon>
        <taxon>Peptoniphilaceae</taxon>
        <taxon>Anaerococcus</taxon>
    </lineage>
</organism>
<keyword evidence="1" id="KW-1133">Transmembrane helix</keyword>
<keyword evidence="1" id="KW-0472">Membrane</keyword>
<protein>
    <submittedName>
        <fullName evidence="2">Uncharacterized protein</fullName>
    </submittedName>
</protein>
<dbReference type="OrthoDB" id="9951222at2"/>
<name>A0A095X3F2_9FIRM</name>
<evidence type="ECO:0000313" key="2">
    <source>
        <dbReference type="EMBL" id="KGF04348.1"/>
    </source>
</evidence>
<proteinExistence type="predicted"/>
<dbReference type="EMBL" id="JRMW01000031">
    <property type="protein sequence ID" value="KGF04348.1"/>
    <property type="molecule type" value="Genomic_DNA"/>
</dbReference>
<accession>A0A095X3F2</accession>
<sequence>MFNKKYKNKPNIISRLAKAAFMVGAGAYLVVKNKKEVQETVKDAKEKANRVKDDLIDAFSGEELK</sequence>
<keyword evidence="1" id="KW-0812">Transmembrane</keyword>
<reference evidence="2 3" key="1">
    <citation type="submission" date="2014-07" db="EMBL/GenBank/DDBJ databases">
        <authorList>
            <person name="McCorrison J."/>
            <person name="Sanka R."/>
            <person name="Torralba M."/>
            <person name="Gillis M."/>
            <person name="Haft D.H."/>
            <person name="Methe B."/>
            <person name="Sutton G."/>
            <person name="Nelson K.E."/>
        </authorList>
    </citation>
    <scope>NUCLEOTIDE SEQUENCE [LARGE SCALE GENOMIC DNA]</scope>
    <source>
        <strain evidence="2 3">S7-1-13</strain>
    </source>
</reference>
<gene>
    <name evidence="2" type="ORF">HMPREF1630_03990</name>
</gene>
<dbReference type="AlphaFoldDB" id="A0A095X3F2"/>
<evidence type="ECO:0000313" key="3">
    <source>
        <dbReference type="Proteomes" id="UP000029579"/>
    </source>
</evidence>
<dbReference type="RefSeq" id="WP_037327284.1">
    <property type="nucleotide sequence ID" value="NZ_JRMW01000031.1"/>
</dbReference>
<comment type="caution">
    <text evidence="2">The sequence shown here is derived from an EMBL/GenBank/DDBJ whole genome shotgun (WGS) entry which is preliminary data.</text>
</comment>
<evidence type="ECO:0000256" key="1">
    <source>
        <dbReference type="SAM" id="Phobius"/>
    </source>
</evidence>
<feature type="transmembrane region" description="Helical" evidence="1">
    <location>
        <begin position="12"/>
        <end position="31"/>
    </location>
</feature>
<dbReference type="Proteomes" id="UP000029579">
    <property type="component" value="Unassembled WGS sequence"/>
</dbReference>